<proteinExistence type="predicted"/>
<dbReference type="AlphaFoldDB" id="A0AA88V0B3"/>
<reference evidence="1" key="1">
    <citation type="submission" date="2022-12" db="EMBL/GenBank/DDBJ databases">
        <title>Draft genome assemblies for two species of Escallonia (Escalloniales).</title>
        <authorList>
            <person name="Chanderbali A."/>
            <person name="Dervinis C."/>
            <person name="Anghel I."/>
            <person name="Soltis D."/>
            <person name="Soltis P."/>
            <person name="Zapata F."/>
        </authorList>
    </citation>
    <scope>NUCLEOTIDE SEQUENCE</scope>
    <source>
        <strain evidence="1">UCBG64.0493</strain>
        <tissue evidence="1">Leaf</tissue>
    </source>
</reference>
<comment type="caution">
    <text evidence="1">The sequence shown here is derived from an EMBL/GenBank/DDBJ whole genome shotgun (WGS) entry which is preliminary data.</text>
</comment>
<dbReference type="Proteomes" id="UP001188597">
    <property type="component" value="Unassembled WGS sequence"/>
</dbReference>
<gene>
    <name evidence="1" type="ORF">RJ639_022659</name>
</gene>
<evidence type="ECO:0000313" key="2">
    <source>
        <dbReference type="Proteomes" id="UP001188597"/>
    </source>
</evidence>
<evidence type="ECO:0000313" key="1">
    <source>
        <dbReference type="EMBL" id="KAK2999396.1"/>
    </source>
</evidence>
<dbReference type="EMBL" id="JAVXUP010003296">
    <property type="protein sequence ID" value="KAK2999396.1"/>
    <property type="molecule type" value="Genomic_DNA"/>
</dbReference>
<keyword evidence="2" id="KW-1185">Reference proteome</keyword>
<accession>A0AA88V0B3</accession>
<protein>
    <submittedName>
        <fullName evidence="1">Uncharacterized protein</fullName>
    </submittedName>
</protein>
<organism evidence="1 2">
    <name type="scientific">Escallonia herrerae</name>
    <dbReference type="NCBI Taxonomy" id="1293975"/>
    <lineage>
        <taxon>Eukaryota</taxon>
        <taxon>Viridiplantae</taxon>
        <taxon>Streptophyta</taxon>
        <taxon>Embryophyta</taxon>
        <taxon>Tracheophyta</taxon>
        <taxon>Spermatophyta</taxon>
        <taxon>Magnoliopsida</taxon>
        <taxon>eudicotyledons</taxon>
        <taxon>Gunneridae</taxon>
        <taxon>Pentapetalae</taxon>
        <taxon>asterids</taxon>
        <taxon>campanulids</taxon>
        <taxon>Escalloniales</taxon>
        <taxon>Escalloniaceae</taxon>
        <taxon>Escallonia</taxon>
    </lineage>
</organism>
<name>A0AA88V0B3_9ASTE</name>
<sequence>MLAHKKVRPIRENDIIFGEALFNCRWRGYDKNGAGTKSKGEYRTKSYEASIQWIIAEDKSVVLSTDFCFGNSKLDTIIIVYVYGQIFA</sequence>